<dbReference type="eggNOG" id="COG2273">
    <property type="taxonomic scope" value="Bacteria"/>
</dbReference>
<evidence type="ECO:0000259" key="2">
    <source>
        <dbReference type="Pfam" id="PF18962"/>
    </source>
</evidence>
<dbReference type="OrthoDB" id="9816120at2"/>
<protein>
    <recommendedName>
        <fullName evidence="2">Secretion system C-terminal sorting domain-containing protein</fullName>
    </recommendedName>
</protein>
<name>F0P0X8_WEEVC</name>
<dbReference type="Gene3D" id="2.130.10.130">
    <property type="entry name" value="Integrin alpha, N-terminal"/>
    <property type="match status" value="1"/>
</dbReference>
<dbReference type="HOGENOM" id="CLU_027401_0_0_10"/>
<dbReference type="eggNOG" id="COG4733">
    <property type="taxonomic scope" value="Bacteria"/>
</dbReference>
<dbReference type="PANTHER" id="PTHR44103:SF1">
    <property type="entry name" value="PROPROTEIN CONVERTASE P"/>
    <property type="match status" value="1"/>
</dbReference>
<evidence type="ECO:0000256" key="1">
    <source>
        <dbReference type="ARBA" id="ARBA00022729"/>
    </source>
</evidence>
<dbReference type="SUPFAM" id="SSF69318">
    <property type="entry name" value="Integrin alpha N-terminal domain"/>
    <property type="match status" value="1"/>
</dbReference>
<sequence length="569" mass="64226">MKKVFPLLVLLPFGMKAQMFTEVNTNLKNYYYSSADIGDFDGDGFLDVIMNGAIDSDMSGDVDKTHNEIYRNNNGVFELYGELGDNSTHLGDIKFIDFDNDGLLDVVSTGLSYRDIVNYQQYRFRNNGNGFEMIKNIPGKIYGSIEVFDFNHDGKQDYAINGVQFIDGKGFVYKLDLYTNTGKDFNIEHGWLPGTQNGSFKILDLNNDNFLDAAVFGYDENQEPTFTIYKNNQGTLEISQKLNGIIDGKLAYADFNADGFLDLVVTGTDEDSNEYLSVLWNDGNGFFTPTVINDEGLNGASVDVGDLNNDGYYDFIIIGNDDNYEGHVKIFIYYPDEENFNKALDTGLYNLGSNGTIRLFDFNNDNHLDVLMSGFDWSDPDMPSLNKLFENTSAEKNLPPTPPTNLYLEKNNNKYYFSWEGATDDKTPTKALRYEINVGSSSGSHDIAKYIVTTPSWFLELDDNHENIYWSVKSIDSSFSFSASSKENLSISNIGKSHQIKVYPNPSSEKIYIEAQNITSVNLYDLQGSKIMIKMNNDKSIDISDLENGMYILKVKIDDKTFTKKIIKK</sequence>
<dbReference type="Pfam" id="PF13517">
    <property type="entry name" value="FG-GAP_3"/>
    <property type="match status" value="2"/>
</dbReference>
<evidence type="ECO:0000313" key="4">
    <source>
        <dbReference type="Proteomes" id="UP000008641"/>
    </source>
</evidence>
<dbReference type="Pfam" id="PF18962">
    <property type="entry name" value="Por_Secre_tail"/>
    <property type="match status" value="1"/>
</dbReference>
<evidence type="ECO:0000313" key="3">
    <source>
        <dbReference type="EMBL" id="ADX68562.1"/>
    </source>
</evidence>
<dbReference type="AlphaFoldDB" id="F0P0X8"/>
<proteinExistence type="predicted"/>
<dbReference type="NCBIfam" id="TIGR04183">
    <property type="entry name" value="Por_Secre_tail"/>
    <property type="match status" value="1"/>
</dbReference>
<dbReference type="InterPro" id="IPR026444">
    <property type="entry name" value="Secre_tail"/>
</dbReference>
<dbReference type="InterPro" id="IPR028994">
    <property type="entry name" value="Integrin_alpha_N"/>
</dbReference>
<dbReference type="EMBL" id="CP002455">
    <property type="protein sequence ID" value="ADX68562.1"/>
    <property type="molecule type" value="Genomic_DNA"/>
</dbReference>
<dbReference type="RefSeq" id="WP_013598951.1">
    <property type="nucleotide sequence ID" value="NC_015144.1"/>
</dbReference>
<feature type="domain" description="Secretion system C-terminal sorting" evidence="2">
    <location>
        <begin position="502"/>
        <end position="567"/>
    </location>
</feature>
<reference evidence="4" key="2">
    <citation type="journal article" date="2011" name="Stand. Genomic Sci.">
        <title>Complete genome sequence of Weeksella virosa type strain (9751T).</title>
        <authorList>
            <person name="Lang E."/>
            <person name="Teshima H."/>
            <person name="Lucas S."/>
            <person name="Lapidus A."/>
            <person name="Hammon N."/>
            <person name="Deshpande S."/>
            <person name="Nolan M."/>
            <person name="Cheng J."/>
            <person name="Pitluck S."/>
            <person name="Liolios K."/>
            <person name="Pagani I."/>
            <person name="Mikhailova N."/>
            <person name="Ivanova N."/>
            <person name="Mavromatis K."/>
            <person name="Pati A."/>
            <person name="Tapia R."/>
            <person name="Han C."/>
            <person name="Goodwin L."/>
            <person name="Chen A."/>
            <person name="Palaniappan K."/>
            <person name="Land M."/>
            <person name="Hauser L."/>
            <person name="Chang Y."/>
            <person name="Jeffries C."/>
            <person name="Brambilla E."/>
            <person name="Kopitz M."/>
            <person name="Rohde M."/>
            <person name="Goker M."/>
            <person name="Tindall B."/>
            <person name="Detter J."/>
            <person name="Woyke T."/>
            <person name="Bristow J."/>
            <person name="Eisen J."/>
            <person name="Markowitz V."/>
            <person name="Hugenholtz P."/>
            <person name="Klenk H."/>
            <person name="Kyrpides N."/>
        </authorList>
    </citation>
    <scope>NUCLEOTIDE SEQUENCE [LARGE SCALE GENOMIC DNA]</scope>
    <source>
        <strain evidence="4">ATCC 43766 / DSM 16922 / JCM 21250 / NBRC 16016 / NCTC 11634 / CL345/78</strain>
    </source>
</reference>
<gene>
    <name evidence="3" type="ordered locus">Weevi_1874</name>
</gene>
<reference evidence="3 4" key="1">
    <citation type="journal article" date="2011" name="Stand. Genomic Sci.">
        <title>Complete genome sequence of Weeksella virosa type strain (9751).</title>
        <authorList>
            <person name="Lang E."/>
            <person name="Teshima H."/>
            <person name="Lucas S."/>
            <person name="Lapidus A."/>
            <person name="Hammon N."/>
            <person name="Deshpande S."/>
            <person name="Nolan M."/>
            <person name="Cheng J.F."/>
            <person name="Pitluck S."/>
            <person name="Liolios K."/>
            <person name="Pagani I."/>
            <person name="Mikhailova N."/>
            <person name="Ivanova N."/>
            <person name="Mavromatis K."/>
            <person name="Pati A."/>
            <person name="Tapia R."/>
            <person name="Han C."/>
            <person name="Goodwin L."/>
            <person name="Chen A."/>
            <person name="Palaniappan K."/>
            <person name="Land M."/>
            <person name="Hauser L."/>
            <person name="Chang Y.J."/>
            <person name="Jeffries C.D."/>
            <person name="Brambilla E.M."/>
            <person name="Kopitz M."/>
            <person name="Rohde M."/>
            <person name="Goker M."/>
            <person name="Tindall B.J."/>
            <person name="Detter J.C."/>
            <person name="Woyke T."/>
            <person name="Bristow J."/>
            <person name="Eisen J.A."/>
            <person name="Markowitz V."/>
            <person name="Hugenholtz P."/>
            <person name="Klenk H.P."/>
            <person name="Kyrpides N.C."/>
        </authorList>
    </citation>
    <scope>NUCLEOTIDE SEQUENCE [LARGE SCALE GENOMIC DNA]</scope>
    <source>
        <strain evidence="4">ATCC 43766 / DSM 16922 / JCM 21250 / NBRC 16016 / NCTC 11634 / CL345/78</strain>
    </source>
</reference>
<dbReference type="PANTHER" id="PTHR44103">
    <property type="entry name" value="PROPROTEIN CONVERTASE P"/>
    <property type="match status" value="1"/>
</dbReference>
<dbReference type="STRING" id="865938.Weevi_1874"/>
<dbReference type="InterPro" id="IPR013517">
    <property type="entry name" value="FG-GAP"/>
</dbReference>
<keyword evidence="1" id="KW-0732">Signal</keyword>
<keyword evidence="4" id="KW-1185">Reference proteome</keyword>
<organism evidence="3 4">
    <name type="scientific">Weeksella virosa (strain ATCC 43766 / DSM 16922 / JCM 21250 / CCUG 30538 / CDC 9751 / IAM 14551 / NBRC 16016 / NCTC 11634 / CL345/78)</name>
    <dbReference type="NCBI Taxonomy" id="865938"/>
    <lineage>
        <taxon>Bacteria</taxon>
        <taxon>Pseudomonadati</taxon>
        <taxon>Bacteroidota</taxon>
        <taxon>Flavobacteriia</taxon>
        <taxon>Flavobacteriales</taxon>
        <taxon>Weeksellaceae</taxon>
        <taxon>Weeksella</taxon>
    </lineage>
</organism>
<accession>F0P0X8</accession>
<dbReference type="Proteomes" id="UP000008641">
    <property type="component" value="Chromosome"/>
</dbReference>
<dbReference type="KEGG" id="wvi:Weevi_1874"/>